<evidence type="ECO:0000313" key="2">
    <source>
        <dbReference type="Proteomes" id="UP001054945"/>
    </source>
</evidence>
<keyword evidence="2" id="KW-1185">Reference proteome</keyword>
<name>A0AAV4T6W0_CAEEX</name>
<dbReference type="EMBL" id="BPLR01010698">
    <property type="protein sequence ID" value="GIY41152.1"/>
    <property type="molecule type" value="Genomic_DNA"/>
</dbReference>
<dbReference type="AlphaFoldDB" id="A0AAV4T6W0"/>
<evidence type="ECO:0000313" key="1">
    <source>
        <dbReference type="EMBL" id="GIY41152.1"/>
    </source>
</evidence>
<reference evidence="1 2" key="1">
    <citation type="submission" date="2021-06" db="EMBL/GenBank/DDBJ databases">
        <title>Caerostris extrusa draft genome.</title>
        <authorList>
            <person name="Kono N."/>
            <person name="Arakawa K."/>
        </authorList>
    </citation>
    <scope>NUCLEOTIDE SEQUENCE [LARGE SCALE GENOMIC DNA]</scope>
</reference>
<gene>
    <name evidence="1" type="ORF">CEXT_472061</name>
</gene>
<sequence length="123" mass="14378">MPNLSDDDKWTPNEPKSCFPYSRDFNCELQATYFSFFAKHEIGMLVRCIAKGFNDFVRELNSVRSEINWHCEKNRDFNCELQATYAPFFAKHEIGMLVRCIANLPSDFVRELNSVRSEIQLAL</sequence>
<comment type="caution">
    <text evidence="1">The sequence shown here is derived from an EMBL/GenBank/DDBJ whole genome shotgun (WGS) entry which is preliminary data.</text>
</comment>
<dbReference type="Proteomes" id="UP001054945">
    <property type="component" value="Unassembled WGS sequence"/>
</dbReference>
<accession>A0AAV4T6W0</accession>
<protein>
    <submittedName>
        <fullName evidence="1">Uncharacterized protein</fullName>
    </submittedName>
</protein>
<proteinExistence type="predicted"/>
<organism evidence="1 2">
    <name type="scientific">Caerostris extrusa</name>
    <name type="common">Bark spider</name>
    <name type="synonym">Caerostris bankana</name>
    <dbReference type="NCBI Taxonomy" id="172846"/>
    <lineage>
        <taxon>Eukaryota</taxon>
        <taxon>Metazoa</taxon>
        <taxon>Ecdysozoa</taxon>
        <taxon>Arthropoda</taxon>
        <taxon>Chelicerata</taxon>
        <taxon>Arachnida</taxon>
        <taxon>Araneae</taxon>
        <taxon>Araneomorphae</taxon>
        <taxon>Entelegynae</taxon>
        <taxon>Araneoidea</taxon>
        <taxon>Araneidae</taxon>
        <taxon>Caerostris</taxon>
    </lineage>
</organism>